<protein>
    <submittedName>
        <fullName evidence="2">Uncharacterized protein</fullName>
    </submittedName>
</protein>
<accession>A0A8X6VVU8</accession>
<evidence type="ECO:0000313" key="3">
    <source>
        <dbReference type="Proteomes" id="UP000887159"/>
    </source>
</evidence>
<evidence type="ECO:0000256" key="1">
    <source>
        <dbReference type="SAM" id="MobiDB-lite"/>
    </source>
</evidence>
<reference evidence="2" key="1">
    <citation type="submission" date="2020-08" db="EMBL/GenBank/DDBJ databases">
        <title>Multicomponent nature underlies the extraordinary mechanical properties of spider dragline silk.</title>
        <authorList>
            <person name="Kono N."/>
            <person name="Nakamura H."/>
            <person name="Mori M."/>
            <person name="Yoshida Y."/>
            <person name="Ohtoshi R."/>
            <person name="Malay A.D."/>
            <person name="Moran D.A.P."/>
            <person name="Tomita M."/>
            <person name="Numata K."/>
            <person name="Arakawa K."/>
        </authorList>
    </citation>
    <scope>NUCLEOTIDE SEQUENCE</scope>
</reference>
<name>A0A8X6VVU8_TRICX</name>
<keyword evidence="3" id="KW-1185">Reference proteome</keyword>
<dbReference type="EMBL" id="BMAU01021363">
    <property type="protein sequence ID" value="GFY23482.1"/>
    <property type="molecule type" value="Genomic_DNA"/>
</dbReference>
<sequence length="69" mass="8091">MDVSYKNKTRSITRFGKSASETRSSYECRPSETVGVEPMIREKEWRSRVRDLVPLKTHRVEEAEACDRD</sequence>
<evidence type="ECO:0000313" key="2">
    <source>
        <dbReference type="EMBL" id="GFY23482.1"/>
    </source>
</evidence>
<proteinExistence type="predicted"/>
<organism evidence="2 3">
    <name type="scientific">Trichonephila clavipes</name>
    <name type="common">Golden silk orbweaver</name>
    <name type="synonym">Nephila clavipes</name>
    <dbReference type="NCBI Taxonomy" id="2585209"/>
    <lineage>
        <taxon>Eukaryota</taxon>
        <taxon>Metazoa</taxon>
        <taxon>Ecdysozoa</taxon>
        <taxon>Arthropoda</taxon>
        <taxon>Chelicerata</taxon>
        <taxon>Arachnida</taxon>
        <taxon>Araneae</taxon>
        <taxon>Araneomorphae</taxon>
        <taxon>Entelegynae</taxon>
        <taxon>Araneoidea</taxon>
        <taxon>Nephilidae</taxon>
        <taxon>Trichonephila</taxon>
    </lineage>
</organism>
<dbReference type="AlphaFoldDB" id="A0A8X6VVU8"/>
<dbReference type="Proteomes" id="UP000887159">
    <property type="component" value="Unassembled WGS sequence"/>
</dbReference>
<gene>
    <name evidence="2" type="ORF">TNCV_3941741</name>
</gene>
<comment type="caution">
    <text evidence="2">The sequence shown here is derived from an EMBL/GenBank/DDBJ whole genome shotgun (WGS) entry which is preliminary data.</text>
</comment>
<feature type="region of interest" description="Disordered" evidence="1">
    <location>
        <begin position="1"/>
        <end position="26"/>
    </location>
</feature>